<dbReference type="GO" id="GO:0016887">
    <property type="term" value="F:ATP hydrolysis activity"/>
    <property type="evidence" value="ECO:0007669"/>
    <property type="project" value="InterPro"/>
</dbReference>
<dbReference type="Proteomes" id="UP000307164">
    <property type="component" value="Unassembled WGS sequence"/>
</dbReference>
<gene>
    <name evidence="6" type="ORF">CWC19_14320</name>
    <name evidence="7" type="ORF">CWC20_09360</name>
</gene>
<dbReference type="Gene3D" id="3.40.50.300">
    <property type="entry name" value="P-loop containing nucleotide triphosphate hydrolases"/>
    <property type="match status" value="1"/>
</dbReference>
<keyword evidence="1" id="KW-0813">Transport</keyword>
<evidence type="ECO:0000313" key="9">
    <source>
        <dbReference type="Proteomes" id="UP000307217"/>
    </source>
</evidence>
<evidence type="ECO:0000256" key="1">
    <source>
        <dbReference type="ARBA" id="ARBA00022448"/>
    </source>
</evidence>
<dbReference type="InterPro" id="IPR003439">
    <property type="entry name" value="ABC_transporter-like_ATP-bd"/>
</dbReference>
<dbReference type="OrthoDB" id="9801477at2"/>
<dbReference type="AlphaFoldDB" id="A0A5S3V6R7"/>
<dbReference type="PANTHER" id="PTHR42798">
    <property type="entry name" value="LIPOPROTEIN-RELEASING SYSTEM ATP-BINDING PROTEIN LOLD"/>
    <property type="match status" value="1"/>
</dbReference>
<organism evidence="6 9">
    <name type="scientific">Pseudoalteromonas aurantia</name>
    <dbReference type="NCBI Taxonomy" id="43654"/>
    <lineage>
        <taxon>Bacteria</taxon>
        <taxon>Pseudomonadati</taxon>
        <taxon>Pseudomonadota</taxon>
        <taxon>Gammaproteobacteria</taxon>
        <taxon>Alteromonadales</taxon>
        <taxon>Pseudoalteromonadaceae</taxon>
        <taxon>Pseudoalteromonas</taxon>
    </lineage>
</organism>
<name>A0A5S3V6R7_9GAMM</name>
<dbReference type="Pfam" id="PF00005">
    <property type="entry name" value="ABC_tran"/>
    <property type="match status" value="1"/>
</dbReference>
<dbReference type="GO" id="GO:1902495">
    <property type="term" value="C:transmembrane transporter complex"/>
    <property type="evidence" value="ECO:0007669"/>
    <property type="project" value="UniProtKB-ARBA"/>
</dbReference>
<evidence type="ECO:0000313" key="7">
    <source>
        <dbReference type="EMBL" id="TMO74723.1"/>
    </source>
</evidence>
<evidence type="ECO:0000256" key="2">
    <source>
        <dbReference type="ARBA" id="ARBA00022741"/>
    </source>
</evidence>
<sequence length="243" mass="26774">MTSKTVIQLQDICKSYQLGDEVFYALNGIDLAIYENSYNAIIGPSGSGKSTLMNILGCLDSPTQGDYILNGEHVAGLTQSRLASVRNKEIGFIFQSFNLLPKSTALANVMQPLIYRRMPDKARKDAALHALKRVGLTDKANLLPNQLSGGQRQRVAIARALVTKPTILLGDEPTGNLDSKTTDEIMQLFDELHQEGHTIVLVTHEQHIAEHCQRTIRIVDGQVSQDTLMMSPQGNSEKVVLYV</sequence>
<reference evidence="8 9" key="2">
    <citation type="submission" date="2019-06" db="EMBL/GenBank/DDBJ databases">
        <title>Co-occurence of chitin degradation, pigmentation and bioactivity in marine Pseudoalteromonas.</title>
        <authorList>
            <person name="Sonnenschein E.C."/>
            <person name="Bech P.K."/>
        </authorList>
    </citation>
    <scope>NUCLEOTIDE SEQUENCE [LARGE SCALE GENOMIC DNA]</scope>
    <source>
        <strain evidence="9">S3790</strain>
        <strain evidence="7 8">S3895</strain>
    </source>
</reference>
<evidence type="ECO:0000256" key="4">
    <source>
        <dbReference type="ARBA" id="ARBA00038388"/>
    </source>
</evidence>
<dbReference type="GO" id="GO:0022857">
    <property type="term" value="F:transmembrane transporter activity"/>
    <property type="evidence" value="ECO:0007669"/>
    <property type="project" value="UniProtKB-ARBA"/>
</dbReference>
<dbReference type="PANTHER" id="PTHR42798:SF6">
    <property type="entry name" value="CELL DIVISION ATP-BINDING PROTEIN FTSE"/>
    <property type="match status" value="1"/>
</dbReference>
<dbReference type="InterPro" id="IPR027417">
    <property type="entry name" value="P-loop_NTPase"/>
</dbReference>
<dbReference type="SUPFAM" id="SSF52540">
    <property type="entry name" value="P-loop containing nucleoside triphosphate hydrolases"/>
    <property type="match status" value="1"/>
</dbReference>
<comment type="similarity">
    <text evidence="4">Belongs to the ABC transporter superfamily. Macrolide exporter (TC 3.A.1.122) family.</text>
</comment>
<evidence type="ECO:0000313" key="8">
    <source>
        <dbReference type="Proteomes" id="UP000307164"/>
    </source>
</evidence>
<reference evidence="8 9" key="1">
    <citation type="submission" date="2018-01" db="EMBL/GenBank/DDBJ databases">
        <authorList>
            <person name="Paulsen S."/>
            <person name="Gram L.K."/>
        </authorList>
    </citation>
    <scope>NUCLEOTIDE SEQUENCE [LARGE SCALE GENOMIC DNA]</scope>
    <source>
        <strain evidence="6 9">S3790</strain>
        <strain evidence="7 8">S3895</strain>
    </source>
</reference>
<dbReference type="FunFam" id="3.40.50.300:FF:000032">
    <property type="entry name" value="Export ABC transporter ATP-binding protein"/>
    <property type="match status" value="1"/>
</dbReference>
<feature type="domain" description="ABC transporter" evidence="5">
    <location>
        <begin position="7"/>
        <end position="243"/>
    </location>
</feature>
<dbReference type="EMBL" id="PNBX01000060">
    <property type="protein sequence ID" value="TMO67378.1"/>
    <property type="molecule type" value="Genomic_DNA"/>
</dbReference>
<dbReference type="SMART" id="SM00382">
    <property type="entry name" value="AAA"/>
    <property type="match status" value="1"/>
</dbReference>
<dbReference type="PROSITE" id="PS00211">
    <property type="entry name" value="ABC_TRANSPORTER_1"/>
    <property type="match status" value="1"/>
</dbReference>
<keyword evidence="2" id="KW-0547">Nucleotide-binding</keyword>
<dbReference type="Proteomes" id="UP000307217">
    <property type="component" value="Unassembled WGS sequence"/>
</dbReference>
<accession>A0A5S3V6R7</accession>
<protein>
    <submittedName>
        <fullName evidence="6">Macrolide ABC transporter ATP-binding protein</fullName>
    </submittedName>
</protein>
<dbReference type="InterPro" id="IPR017871">
    <property type="entry name" value="ABC_transporter-like_CS"/>
</dbReference>
<evidence type="ECO:0000313" key="6">
    <source>
        <dbReference type="EMBL" id="TMO67378.1"/>
    </source>
</evidence>
<dbReference type="CDD" id="cd03255">
    <property type="entry name" value="ABC_MJ0796_LolCDE_FtsE"/>
    <property type="match status" value="1"/>
</dbReference>
<keyword evidence="3 6" id="KW-0067">ATP-binding</keyword>
<dbReference type="PROSITE" id="PS50893">
    <property type="entry name" value="ABC_TRANSPORTER_2"/>
    <property type="match status" value="1"/>
</dbReference>
<dbReference type="EMBL" id="PNBW01000046">
    <property type="protein sequence ID" value="TMO74723.1"/>
    <property type="molecule type" value="Genomic_DNA"/>
</dbReference>
<dbReference type="InterPro" id="IPR017911">
    <property type="entry name" value="MacB-like_ATP-bd"/>
</dbReference>
<comment type="caution">
    <text evidence="6">The sequence shown here is derived from an EMBL/GenBank/DDBJ whole genome shotgun (WGS) entry which is preliminary data.</text>
</comment>
<dbReference type="RefSeq" id="WP_138592496.1">
    <property type="nucleotide sequence ID" value="NZ_PNBW01000046.1"/>
</dbReference>
<evidence type="ECO:0000259" key="5">
    <source>
        <dbReference type="PROSITE" id="PS50893"/>
    </source>
</evidence>
<dbReference type="InterPro" id="IPR003593">
    <property type="entry name" value="AAA+_ATPase"/>
</dbReference>
<reference evidence="6" key="3">
    <citation type="submission" date="2019-09" db="EMBL/GenBank/DDBJ databases">
        <title>Co-occurence of chitin degradation, pigmentation and bioactivity in marine Pseudoalteromonas.</title>
        <authorList>
            <person name="Sonnenschein E.C."/>
            <person name="Bech P.K."/>
        </authorList>
    </citation>
    <scope>NUCLEOTIDE SEQUENCE</scope>
    <source>
        <strain evidence="6">S3790</strain>
    </source>
</reference>
<proteinExistence type="inferred from homology"/>
<dbReference type="GO" id="GO:0005524">
    <property type="term" value="F:ATP binding"/>
    <property type="evidence" value="ECO:0007669"/>
    <property type="project" value="UniProtKB-KW"/>
</dbReference>
<keyword evidence="8" id="KW-1185">Reference proteome</keyword>
<evidence type="ECO:0000256" key="3">
    <source>
        <dbReference type="ARBA" id="ARBA00022840"/>
    </source>
</evidence>